<dbReference type="Pfam" id="PF12802">
    <property type="entry name" value="MarR_2"/>
    <property type="match status" value="1"/>
</dbReference>
<dbReference type="Gene3D" id="1.10.10.10">
    <property type="entry name" value="Winged helix-like DNA-binding domain superfamily/Winged helix DNA-binding domain"/>
    <property type="match status" value="1"/>
</dbReference>
<dbReference type="SUPFAM" id="SSF46785">
    <property type="entry name" value="Winged helix' DNA-binding domain"/>
    <property type="match status" value="1"/>
</dbReference>
<reference evidence="5" key="1">
    <citation type="submission" date="2023-07" db="EMBL/GenBank/DDBJ databases">
        <title>Genomic Encyclopedia of Type Strains, Phase IV (KMG-IV): sequencing the most valuable type-strain genomes for metagenomic binning, comparative biology and taxonomic classification.</title>
        <authorList>
            <person name="Goeker M."/>
        </authorList>
    </citation>
    <scope>NUCLEOTIDE SEQUENCE</scope>
    <source>
        <strain evidence="5">DSM 21202</strain>
    </source>
</reference>
<accession>A0AAE3VN36</accession>
<sequence>MSNNINFKPAVKRGIGHMESEVETRLSAGKVDRWISYKIRLAQILAYRAFEERMADEGRAPRYLGLLSVIEAHPGQPQSRLAEAVALRRSSLVTIIDQLQADGLVERRASETDRRVNGIWLTVEGQRTVRTLRKAAREHENRLTEGLSERDVEQLADSLDHIVANLARMMD</sequence>
<comment type="caution">
    <text evidence="5">The sequence shown here is derived from an EMBL/GenBank/DDBJ whole genome shotgun (WGS) entry which is preliminary data.</text>
</comment>
<evidence type="ECO:0000256" key="2">
    <source>
        <dbReference type="ARBA" id="ARBA00023125"/>
    </source>
</evidence>
<dbReference type="EMBL" id="JAUSUL010000001">
    <property type="protein sequence ID" value="MDQ0314706.1"/>
    <property type="molecule type" value="Genomic_DNA"/>
</dbReference>
<evidence type="ECO:0000259" key="4">
    <source>
        <dbReference type="PROSITE" id="PS50995"/>
    </source>
</evidence>
<evidence type="ECO:0000256" key="3">
    <source>
        <dbReference type="ARBA" id="ARBA00023163"/>
    </source>
</evidence>
<dbReference type="SMART" id="SM00347">
    <property type="entry name" value="HTH_MARR"/>
    <property type="match status" value="1"/>
</dbReference>
<dbReference type="GO" id="GO:0003700">
    <property type="term" value="F:DNA-binding transcription factor activity"/>
    <property type="evidence" value="ECO:0007669"/>
    <property type="project" value="InterPro"/>
</dbReference>
<dbReference type="RefSeq" id="WP_306884491.1">
    <property type="nucleotide sequence ID" value="NZ_JAUSUL010000001.1"/>
</dbReference>
<name>A0AAE3VN36_9HYPH</name>
<dbReference type="PRINTS" id="PR00598">
    <property type="entry name" value="HTHMARR"/>
</dbReference>
<feature type="domain" description="HTH marR-type" evidence="4">
    <location>
        <begin position="31"/>
        <end position="164"/>
    </location>
</feature>
<dbReference type="InterPro" id="IPR000835">
    <property type="entry name" value="HTH_MarR-typ"/>
</dbReference>
<keyword evidence="6" id="KW-1185">Reference proteome</keyword>
<evidence type="ECO:0000313" key="6">
    <source>
        <dbReference type="Proteomes" id="UP001229244"/>
    </source>
</evidence>
<evidence type="ECO:0000313" key="5">
    <source>
        <dbReference type="EMBL" id="MDQ0314706.1"/>
    </source>
</evidence>
<dbReference type="AlphaFoldDB" id="A0AAE3VN36"/>
<dbReference type="InterPro" id="IPR036388">
    <property type="entry name" value="WH-like_DNA-bd_sf"/>
</dbReference>
<protein>
    <submittedName>
        <fullName evidence="5">DNA-binding MarR family transcriptional regulator</fullName>
    </submittedName>
</protein>
<organism evidence="5 6">
    <name type="scientific">Amorphus orientalis</name>
    <dbReference type="NCBI Taxonomy" id="649198"/>
    <lineage>
        <taxon>Bacteria</taxon>
        <taxon>Pseudomonadati</taxon>
        <taxon>Pseudomonadota</taxon>
        <taxon>Alphaproteobacteria</taxon>
        <taxon>Hyphomicrobiales</taxon>
        <taxon>Amorphaceae</taxon>
        <taxon>Amorphus</taxon>
    </lineage>
</organism>
<keyword evidence="3" id="KW-0804">Transcription</keyword>
<proteinExistence type="predicted"/>
<dbReference type="PANTHER" id="PTHR42756">
    <property type="entry name" value="TRANSCRIPTIONAL REGULATOR, MARR"/>
    <property type="match status" value="1"/>
</dbReference>
<gene>
    <name evidence="5" type="ORF">J2S73_001143</name>
</gene>
<dbReference type="PANTHER" id="PTHR42756:SF1">
    <property type="entry name" value="TRANSCRIPTIONAL REPRESSOR OF EMRAB OPERON"/>
    <property type="match status" value="1"/>
</dbReference>
<dbReference type="GO" id="GO:0003677">
    <property type="term" value="F:DNA binding"/>
    <property type="evidence" value="ECO:0007669"/>
    <property type="project" value="UniProtKB-KW"/>
</dbReference>
<keyword evidence="2 5" id="KW-0238">DNA-binding</keyword>
<dbReference type="PROSITE" id="PS50995">
    <property type="entry name" value="HTH_MARR_2"/>
    <property type="match status" value="1"/>
</dbReference>
<dbReference type="InterPro" id="IPR036390">
    <property type="entry name" value="WH_DNA-bd_sf"/>
</dbReference>
<keyword evidence="1" id="KW-0805">Transcription regulation</keyword>
<evidence type="ECO:0000256" key="1">
    <source>
        <dbReference type="ARBA" id="ARBA00023015"/>
    </source>
</evidence>
<dbReference type="Proteomes" id="UP001229244">
    <property type="component" value="Unassembled WGS sequence"/>
</dbReference>